<keyword evidence="9" id="KW-1185">Reference proteome</keyword>
<evidence type="ECO:0000256" key="3">
    <source>
        <dbReference type="ARBA" id="ARBA00023237"/>
    </source>
</evidence>
<keyword evidence="3" id="KW-0998">Cell outer membrane</keyword>
<dbReference type="InterPro" id="IPR000531">
    <property type="entry name" value="Beta-barrel_TonB"/>
</dbReference>
<dbReference type="RefSeq" id="WP_343845904.1">
    <property type="nucleotide sequence ID" value="NZ_BAAAEI010000015.1"/>
</dbReference>
<evidence type="ECO:0000313" key="9">
    <source>
        <dbReference type="Proteomes" id="UP001501757"/>
    </source>
</evidence>
<dbReference type="Gene3D" id="2.40.170.20">
    <property type="entry name" value="TonB-dependent receptor, beta-barrel domain"/>
    <property type="match status" value="1"/>
</dbReference>
<sequence length="1057" mass="116357">MLKKNRIARAIQYSLLLGSVSIAQAALAQEAQQQDDSLLEEEVVEKVAVTGSRIRKAEFSSASPVQVVSGEISREMGMFNAEDMLQTTTQAGGLQIDNSFGGFVLDNGPGASTVGFRGLGPERTLVLLNGRRIAPAGVGGAPVAADLNLIPGVMIDRVENLFDGASTVYGSDAIAGVANILLRKDVEGFEIEGSYSNPQAGGGEEEILSVMWGQTTDNGFITIGAEYNNQRAQSVAQNPFNPNCVELYYEDENGNKLGQYRSVAPSSRPVDSCDIFPLTNRIQAQNFWGSLYYTPNKTNVGIPNFSESGVPFQYAGLFPDWVAVDGNGDGIPDSAIVDGDGDGLQDFSFQDPFYSYARSDYANSEDFINPLKRYSVMVNGEHNFGDDDDTTVFFEGLYATRKSTFFSTGSSFFPWVPASNPFNPCGTSAPNCEASLDIDRGGVATRPILYGIRGDRDRFEAEVSQYRLTTGIMGNIGALDDFAQGNWAYELYVGYSASKGEDRRNGLDDRRLQLSLNTTVQNADGSYSCGDGTDGCVPVNVFADNMFQLGGGHFTAEEEAYLFTERYMETKVKQSIISGFVTGDLFTLPWNDEVVPMVLGAEFRKDEIESNPNDIASEGYMYNYFVDKGADGSRNMREVFTEFDFPLLRGEEWAEELTLTASGRWTDESYYDPATTYSLKMVYRPVEWFTIRGTKGTSYRAPNLRERFLNGTTGFNNITDPCVVPEAARVEPLDPNLPSTYDPAEETRQQRILDSCRANGADPTSLGLGLTGTSFTSNVNTEIVTGGSEELKEENSTAKTYGFVFEQPFSEDFDLTLSASWYHIEITDAIVEPSNQYVVDQCYDNAEIPDGSSGFCSRVTRDSSGRIQLLDTSFLNAGLYTSKGIDYNIYYNQEFVVDGKTLEVTLDMLATNMKEQISDILGSVDDNAGEPAYPEWRASARLSLGYDDFRLSWITRFIGKGELDDPGEFANDSTTPPCDGLEIQCRPVWYTEDYYTHDIALNWSQDNYSVTFGIRNVFNDAPPKADDAGVFSNRNIPLGIGYDVFGRTAYLNFGVDF</sequence>
<dbReference type="InterPro" id="IPR012910">
    <property type="entry name" value="Plug_dom"/>
</dbReference>
<keyword evidence="2 4" id="KW-0472">Membrane</keyword>
<gene>
    <name evidence="8" type="ORF">GCM10009092_29310</name>
</gene>
<proteinExistence type="inferred from homology"/>
<organism evidence="8 9">
    <name type="scientific">Bowmanella denitrificans</name>
    <dbReference type="NCBI Taxonomy" id="366582"/>
    <lineage>
        <taxon>Bacteria</taxon>
        <taxon>Pseudomonadati</taxon>
        <taxon>Pseudomonadota</taxon>
        <taxon>Gammaproteobacteria</taxon>
        <taxon>Alteromonadales</taxon>
        <taxon>Alteromonadaceae</taxon>
        <taxon>Bowmanella</taxon>
    </lineage>
</organism>
<dbReference type="InterPro" id="IPR037066">
    <property type="entry name" value="Plug_dom_sf"/>
</dbReference>
<feature type="domain" description="TonB-dependent receptor-like beta-barrel" evidence="6">
    <location>
        <begin position="488"/>
        <end position="1017"/>
    </location>
</feature>
<dbReference type="Pfam" id="PF07715">
    <property type="entry name" value="Plug"/>
    <property type="match status" value="1"/>
</dbReference>
<dbReference type="Proteomes" id="UP001501757">
    <property type="component" value="Unassembled WGS sequence"/>
</dbReference>
<reference evidence="8 9" key="1">
    <citation type="journal article" date="2019" name="Int. J. Syst. Evol. Microbiol.">
        <title>The Global Catalogue of Microorganisms (GCM) 10K type strain sequencing project: providing services to taxonomists for standard genome sequencing and annotation.</title>
        <authorList>
            <consortium name="The Broad Institute Genomics Platform"/>
            <consortium name="The Broad Institute Genome Sequencing Center for Infectious Disease"/>
            <person name="Wu L."/>
            <person name="Ma J."/>
        </authorList>
    </citation>
    <scope>NUCLEOTIDE SEQUENCE [LARGE SCALE GENOMIC DNA]</scope>
    <source>
        <strain evidence="8 9">JCM 13378</strain>
    </source>
</reference>
<comment type="subcellular location">
    <subcellularLocation>
        <location evidence="1 4">Cell outer membrane</location>
    </subcellularLocation>
</comment>
<keyword evidence="8" id="KW-0675">Receptor</keyword>
<dbReference type="PANTHER" id="PTHR47234:SF2">
    <property type="entry name" value="TONB-DEPENDENT RECEPTOR"/>
    <property type="match status" value="1"/>
</dbReference>
<dbReference type="PANTHER" id="PTHR47234">
    <property type="match status" value="1"/>
</dbReference>
<evidence type="ECO:0000256" key="2">
    <source>
        <dbReference type="ARBA" id="ARBA00023136"/>
    </source>
</evidence>
<dbReference type="EMBL" id="BAAAEI010000015">
    <property type="protein sequence ID" value="GAA0363037.1"/>
    <property type="molecule type" value="Genomic_DNA"/>
</dbReference>
<dbReference type="SUPFAM" id="SSF56935">
    <property type="entry name" value="Porins"/>
    <property type="match status" value="1"/>
</dbReference>
<comment type="similarity">
    <text evidence="4">Belongs to the TonB-dependent receptor family.</text>
</comment>
<feature type="chain" id="PRO_5047359545" evidence="5">
    <location>
        <begin position="26"/>
        <end position="1057"/>
    </location>
</feature>
<dbReference type="Gene3D" id="2.170.130.10">
    <property type="entry name" value="TonB-dependent receptor, plug domain"/>
    <property type="match status" value="1"/>
</dbReference>
<evidence type="ECO:0000256" key="1">
    <source>
        <dbReference type="ARBA" id="ARBA00004442"/>
    </source>
</evidence>
<keyword evidence="4" id="KW-0798">TonB box</keyword>
<dbReference type="InterPro" id="IPR036942">
    <property type="entry name" value="Beta-barrel_TonB_sf"/>
</dbReference>
<dbReference type="Pfam" id="PF00593">
    <property type="entry name" value="TonB_dep_Rec_b-barrel"/>
    <property type="match status" value="1"/>
</dbReference>
<feature type="signal peptide" evidence="5">
    <location>
        <begin position="1"/>
        <end position="25"/>
    </location>
</feature>
<feature type="domain" description="TonB-dependent receptor plug" evidence="7">
    <location>
        <begin position="60"/>
        <end position="177"/>
    </location>
</feature>
<evidence type="ECO:0000259" key="6">
    <source>
        <dbReference type="Pfam" id="PF00593"/>
    </source>
</evidence>
<evidence type="ECO:0000256" key="4">
    <source>
        <dbReference type="RuleBase" id="RU003357"/>
    </source>
</evidence>
<keyword evidence="5" id="KW-0732">Signal</keyword>
<name>A0ABN0XFS8_9ALTE</name>
<protein>
    <submittedName>
        <fullName evidence="8">TonB-dependent receptor</fullName>
    </submittedName>
</protein>
<comment type="caution">
    <text evidence="8">The sequence shown here is derived from an EMBL/GenBank/DDBJ whole genome shotgun (WGS) entry which is preliminary data.</text>
</comment>
<evidence type="ECO:0000313" key="8">
    <source>
        <dbReference type="EMBL" id="GAA0363037.1"/>
    </source>
</evidence>
<evidence type="ECO:0000259" key="7">
    <source>
        <dbReference type="Pfam" id="PF07715"/>
    </source>
</evidence>
<accession>A0ABN0XFS8</accession>
<evidence type="ECO:0000256" key="5">
    <source>
        <dbReference type="SAM" id="SignalP"/>
    </source>
</evidence>